<dbReference type="RefSeq" id="WP_196152096.1">
    <property type="nucleotide sequence ID" value="NZ_JADMLG010000012.1"/>
</dbReference>
<dbReference type="AlphaFoldDB" id="A0A931N6K7"/>
<dbReference type="PANTHER" id="PTHR11647">
    <property type="entry name" value="HYDRANTOINASE/DIHYDROPYRIMIDINASE FAMILY MEMBER"/>
    <property type="match status" value="1"/>
</dbReference>
<dbReference type="SUPFAM" id="SSF51556">
    <property type="entry name" value="Metallo-dependent hydrolases"/>
    <property type="match status" value="1"/>
</dbReference>
<name>A0A931N6K7_9NOCA</name>
<keyword evidence="3" id="KW-1185">Reference proteome</keyword>
<accession>A0A931N6K7</accession>
<dbReference type="PANTHER" id="PTHR11647:SF1">
    <property type="entry name" value="COLLAPSIN RESPONSE MEDIATOR PROTEIN"/>
    <property type="match status" value="1"/>
</dbReference>
<dbReference type="Pfam" id="PF07969">
    <property type="entry name" value="Amidohydro_3"/>
    <property type="match status" value="2"/>
</dbReference>
<dbReference type="SUPFAM" id="SSF51338">
    <property type="entry name" value="Composite domain of metallo-dependent hydrolases"/>
    <property type="match status" value="1"/>
</dbReference>
<dbReference type="InterPro" id="IPR050378">
    <property type="entry name" value="Metallo-dep_Hydrolases_sf"/>
</dbReference>
<dbReference type="InterPro" id="IPR011059">
    <property type="entry name" value="Metal-dep_hydrolase_composite"/>
</dbReference>
<evidence type="ECO:0000313" key="3">
    <source>
        <dbReference type="Proteomes" id="UP000655751"/>
    </source>
</evidence>
<dbReference type="InterPro" id="IPR032466">
    <property type="entry name" value="Metal_Hydrolase"/>
</dbReference>
<evidence type="ECO:0000259" key="1">
    <source>
        <dbReference type="Pfam" id="PF07969"/>
    </source>
</evidence>
<comment type="caution">
    <text evidence="2">The sequence shown here is derived from an EMBL/GenBank/DDBJ whole genome shotgun (WGS) entry which is preliminary data.</text>
</comment>
<dbReference type="Gene3D" id="2.30.40.10">
    <property type="entry name" value="Urease, subunit C, domain 1"/>
    <property type="match status" value="2"/>
</dbReference>
<organism evidence="2 3">
    <name type="scientific">Nocardia bovistercoris</name>
    <dbReference type="NCBI Taxonomy" id="2785916"/>
    <lineage>
        <taxon>Bacteria</taxon>
        <taxon>Bacillati</taxon>
        <taxon>Actinomycetota</taxon>
        <taxon>Actinomycetes</taxon>
        <taxon>Mycobacteriales</taxon>
        <taxon>Nocardiaceae</taxon>
        <taxon>Nocardia</taxon>
    </lineage>
</organism>
<dbReference type="GO" id="GO:0005829">
    <property type="term" value="C:cytosol"/>
    <property type="evidence" value="ECO:0007669"/>
    <property type="project" value="TreeGrafter"/>
</dbReference>
<feature type="domain" description="Amidohydrolase 3" evidence="1">
    <location>
        <begin position="431"/>
        <end position="552"/>
    </location>
</feature>
<dbReference type="Gene3D" id="3.20.20.140">
    <property type="entry name" value="Metal-dependent hydrolases"/>
    <property type="match status" value="2"/>
</dbReference>
<dbReference type="InterPro" id="IPR013108">
    <property type="entry name" value="Amidohydro_3"/>
</dbReference>
<evidence type="ECO:0000313" key="2">
    <source>
        <dbReference type="EMBL" id="MBH0779783.1"/>
    </source>
</evidence>
<feature type="domain" description="Amidohydrolase 3" evidence="1">
    <location>
        <begin position="46"/>
        <end position="286"/>
    </location>
</feature>
<dbReference type="Proteomes" id="UP000655751">
    <property type="component" value="Unassembled WGS sequence"/>
</dbReference>
<gene>
    <name evidence="2" type="ORF">IT779_26270</name>
</gene>
<dbReference type="EMBL" id="JADMLG010000012">
    <property type="protein sequence ID" value="MBH0779783.1"/>
    <property type="molecule type" value="Genomic_DNA"/>
</dbReference>
<proteinExistence type="predicted"/>
<protein>
    <submittedName>
        <fullName evidence="2">Amidohydrolase family protein</fullName>
    </submittedName>
</protein>
<dbReference type="GO" id="GO:0016812">
    <property type="term" value="F:hydrolase activity, acting on carbon-nitrogen (but not peptide) bonds, in cyclic amides"/>
    <property type="evidence" value="ECO:0007669"/>
    <property type="project" value="TreeGrafter"/>
</dbReference>
<sequence length="580" mass="64019">MRFHLLIKGGTVVDGTGALAYDADVRVDDGRITEIGTDLEAAAGERVVDARGCYVTPGFIETHNHWDGGVWWSPNMEPLPAYGVTTSINGNCAFSMAPAPPNPVDQEDLIDIFNFFEDIPEEPMKKLVPWDWSLWSEYKTSMQRNVRVPVNFAAFCGHIPIRLTVMGQEAWKRTATPDEIQQMCVLLDDALAAGAIGFSSNQLDYDKHDRPLPSQLADDAEYEALLGVLARHDGATFQVIVDHFMRMTGPEQTERLGRIAARAGVRMQWAGLPTLKFQAEIGKRSKELHERFKADGLDFHTGYHHVSPTSVINFGRTLVFAQNGNQVWQTMIDAPTWGEKSAMLSDPTWLDKARVAWDGAYSHSYLHDPSALTLRESETGWGPVGLTLADYMAQTGIGHASDALADWVLKNGTESVVHKRSWEVDESVMLELLRDPNSVGNISDAGAHGKMFCGAGDNVYLLTDFVRDRGLLTIEEGVHVLTGKLAAFFGLNQRGTLEVGKVADITVFDLDEIERRPEEKIYDVWDGRGGRTYRYTRAAAPMRITLVNGVPTFDNGAFTGRFPGEFVGPEKSGVIAAASQ</sequence>
<reference evidence="2" key="1">
    <citation type="submission" date="2020-11" db="EMBL/GenBank/DDBJ databases">
        <title>Nocardia NEAU-351.nov., a novel actinomycete isolated from the cow dung.</title>
        <authorList>
            <person name="Zhang X."/>
        </authorList>
    </citation>
    <scope>NUCLEOTIDE SEQUENCE</scope>
    <source>
        <strain evidence="2">NEAU-351</strain>
    </source>
</reference>